<proteinExistence type="predicted"/>
<evidence type="ECO:0000313" key="2">
    <source>
        <dbReference type="Proteomes" id="UP000324222"/>
    </source>
</evidence>
<name>A0A5B7HKI9_PORTR</name>
<sequence length="101" mass="11074">MPPNISIFLLSKRVPHIPASFSPSFFQPHQAQSNPVKPFPASSSLNHSCLTLFSLFQLHSTSPIPTFHGSLSHSTPIIHNDTVHLSVCSHGSNQPRPANER</sequence>
<protein>
    <submittedName>
        <fullName evidence="1">Uncharacterized protein</fullName>
    </submittedName>
</protein>
<dbReference type="AlphaFoldDB" id="A0A5B7HKI9"/>
<accession>A0A5B7HKI9</accession>
<organism evidence="1 2">
    <name type="scientific">Portunus trituberculatus</name>
    <name type="common">Swimming crab</name>
    <name type="synonym">Neptunus trituberculatus</name>
    <dbReference type="NCBI Taxonomy" id="210409"/>
    <lineage>
        <taxon>Eukaryota</taxon>
        <taxon>Metazoa</taxon>
        <taxon>Ecdysozoa</taxon>
        <taxon>Arthropoda</taxon>
        <taxon>Crustacea</taxon>
        <taxon>Multicrustacea</taxon>
        <taxon>Malacostraca</taxon>
        <taxon>Eumalacostraca</taxon>
        <taxon>Eucarida</taxon>
        <taxon>Decapoda</taxon>
        <taxon>Pleocyemata</taxon>
        <taxon>Brachyura</taxon>
        <taxon>Eubrachyura</taxon>
        <taxon>Portunoidea</taxon>
        <taxon>Portunidae</taxon>
        <taxon>Portuninae</taxon>
        <taxon>Portunus</taxon>
    </lineage>
</organism>
<gene>
    <name evidence="1" type="ORF">E2C01_064511</name>
</gene>
<evidence type="ECO:0000313" key="1">
    <source>
        <dbReference type="EMBL" id="MPC70269.1"/>
    </source>
</evidence>
<keyword evidence="2" id="KW-1185">Reference proteome</keyword>
<dbReference type="Proteomes" id="UP000324222">
    <property type="component" value="Unassembled WGS sequence"/>
</dbReference>
<comment type="caution">
    <text evidence="1">The sequence shown here is derived from an EMBL/GenBank/DDBJ whole genome shotgun (WGS) entry which is preliminary data.</text>
</comment>
<dbReference type="EMBL" id="VSRR010030846">
    <property type="protein sequence ID" value="MPC70269.1"/>
    <property type="molecule type" value="Genomic_DNA"/>
</dbReference>
<reference evidence="1 2" key="1">
    <citation type="submission" date="2019-05" db="EMBL/GenBank/DDBJ databases">
        <title>Another draft genome of Portunus trituberculatus and its Hox gene families provides insights of decapod evolution.</title>
        <authorList>
            <person name="Jeong J.-H."/>
            <person name="Song I."/>
            <person name="Kim S."/>
            <person name="Choi T."/>
            <person name="Kim D."/>
            <person name="Ryu S."/>
            <person name="Kim W."/>
        </authorList>
    </citation>
    <scope>NUCLEOTIDE SEQUENCE [LARGE SCALE GENOMIC DNA]</scope>
    <source>
        <tissue evidence="1">Muscle</tissue>
    </source>
</reference>